<sequence length="142" mass="16017">MSTLKVTSKHKIVNGFDFSDLDISIKYIGKINDAEWPHYLWSVNINSGEYVTFYKTGLGHAKHTCGVEGILVPEPAMVMHSLIMDSEAGDLVFEEWCDNFGFNSDSIKDHDIYTACIAIAKGLKKCFGRERIEEMRTALSDF</sequence>
<gene>
    <name evidence="1" type="ORF">UFOVP1299_77</name>
</gene>
<protein>
    <submittedName>
        <fullName evidence="1">Uncharacterized protein</fullName>
    </submittedName>
</protein>
<accession>A0A6J5RWL2</accession>
<name>A0A6J5RWL2_9CAUD</name>
<evidence type="ECO:0000313" key="1">
    <source>
        <dbReference type="EMBL" id="CAB4196364.1"/>
    </source>
</evidence>
<reference evidence="1" key="1">
    <citation type="submission" date="2020-05" db="EMBL/GenBank/DDBJ databases">
        <authorList>
            <person name="Chiriac C."/>
            <person name="Salcher M."/>
            <person name="Ghai R."/>
            <person name="Kavagutti S V."/>
        </authorList>
    </citation>
    <scope>NUCLEOTIDE SEQUENCE</scope>
</reference>
<proteinExistence type="predicted"/>
<organism evidence="1">
    <name type="scientific">uncultured Caudovirales phage</name>
    <dbReference type="NCBI Taxonomy" id="2100421"/>
    <lineage>
        <taxon>Viruses</taxon>
        <taxon>Duplodnaviria</taxon>
        <taxon>Heunggongvirae</taxon>
        <taxon>Uroviricota</taxon>
        <taxon>Caudoviricetes</taxon>
        <taxon>Peduoviridae</taxon>
        <taxon>Maltschvirus</taxon>
        <taxon>Maltschvirus maltsch</taxon>
    </lineage>
</organism>
<dbReference type="EMBL" id="LR797246">
    <property type="protein sequence ID" value="CAB4196364.1"/>
    <property type="molecule type" value="Genomic_DNA"/>
</dbReference>